<proteinExistence type="predicted"/>
<dbReference type="InterPro" id="IPR050114">
    <property type="entry name" value="UPF0173_UPF0282_UlaG_hydrolase"/>
</dbReference>
<evidence type="ECO:0000313" key="4">
    <source>
        <dbReference type="Proteomes" id="UP000190774"/>
    </source>
</evidence>
<dbReference type="PANTHER" id="PTHR43546:SF9">
    <property type="entry name" value="L-ASCORBATE-6-PHOSPHATE LACTONASE ULAG-RELATED"/>
    <property type="match status" value="1"/>
</dbReference>
<gene>
    <name evidence="3" type="ORF">SAMN02745166_03115</name>
</gene>
<evidence type="ECO:0000259" key="2">
    <source>
        <dbReference type="Pfam" id="PF12706"/>
    </source>
</evidence>
<dbReference type="InterPro" id="IPR001279">
    <property type="entry name" value="Metallo-B-lactamas"/>
</dbReference>
<dbReference type="RefSeq" id="WP_078814311.1">
    <property type="nucleotide sequence ID" value="NZ_FUYE01000010.1"/>
</dbReference>
<dbReference type="STRING" id="48467.SAMN02745166_03115"/>
<name>A0A1T4YFG0_9BACT</name>
<evidence type="ECO:0000313" key="3">
    <source>
        <dbReference type="EMBL" id="SKB00298.1"/>
    </source>
</evidence>
<reference evidence="4" key="1">
    <citation type="submission" date="2017-02" db="EMBL/GenBank/DDBJ databases">
        <authorList>
            <person name="Varghese N."/>
            <person name="Submissions S."/>
        </authorList>
    </citation>
    <scope>NUCLEOTIDE SEQUENCE [LARGE SCALE GENOMIC DNA]</scope>
    <source>
        <strain evidence="4">ATCC 700200</strain>
    </source>
</reference>
<dbReference type="EMBL" id="FUYE01000010">
    <property type="protein sequence ID" value="SKB00298.1"/>
    <property type="molecule type" value="Genomic_DNA"/>
</dbReference>
<dbReference type="SUPFAM" id="SSF56281">
    <property type="entry name" value="Metallo-hydrolase/oxidoreductase"/>
    <property type="match status" value="1"/>
</dbReference>
<keyword evidence="4" id="KW-1185">Reference proteome</keyword>
<protein>
    <submittedName>
        <fullName evidence="3">L-ascorbate metabolism protein UlaG, beta-lactamase superfamily</fullName>
    </submittedName>
</protein>
<dbReference type="Pfam" id="PF12706">
    <property type="entry name" value="Lactamase_B_2"/>
    <property type="match status" value="1"/>
</dbReference>
<organism evidence="3 4">
    <name type="scientific">Prosthecobacter debontii</name>
    <dbReference type="NCBI Taxonomy" id="48467"/>
    <lineage>
        <taxon>Bacteria</taxon>
        <taxon>Pseudomonadati</taxon>
        <taxon>Verrucomicrobiota</taxon>
        <taxon>Verrucomicrobiia</taxon>
        <taxon>Verrucomicrobiales</taxon>
        <taxon>Verrucomicrobiaceae</taxon>
        <taxon>Prosthecobacter</taxon>
    </lineage>
</organism>
<dbReference type="AlphaFoldDB" id="A0A1T4YFG0"/>
<dbReference type="Proteomes" id="UP000190774">
    <property type="component" value="Unassembled WGS sequence"/>
</dbReference>
<sequence length="290" mass="32356">MIRPLQKDDALLQDIASTPQSPERLDLWWLGQSGFLISWNGHSFLFDPYLSDSLTVKYAHTDKPHVRMTERCVDPARLTDLTLVTASHLHTDHLDAETLLPLAAANPGLPLFLPAAILADAQTRFGDASLTYHPLDHGVRHETPDWSMEGIAAAHNDLKVDDQGRHHYLGFVLRCGPFTLYHSGDTLWHDGLVETLRPLSCDLMLLPINGNRPERRVAGNLNGTEAAALAKACRARLVVPCHYDMFTFNTETPDEFVQACNRLQQPHQVLQCGERLSLRKNASLSSSQES</sequence>
<feature type="domain" description="Metallo-beta-lactamase" evidence="2">
    <location>
        <begin position="44"/>
        <end position="243"/>
    </location>
</feature>
<dbReference type="GO" id="GO:0016787">
    <property type="term" value="F:hydrolase activity"/>
    <property type="evidence" value="ECO:0007669"/>
    <property type="project" value="UniProtKB-KW"/>
</dbReference>
<evidence type="ECO:0000256" key="1">
    <source>
        <dbReference type="ARBA" id="ARBA00022801"/>
    </source>
</evidence>
<dbReference type="PANTHER" id="PTHR43546">
    <property type="entry name" value="UPF0173 METAL-DEPENDENT HYDROLASE MJ1163-RELATED"/>
    <property type="match status" value="1"/>
</dbReference>
<keyword evidence="1" id="KW-0378">Hydrolase</keyword>
<dbReference type="Gene3D" id="3.60.15.10">
    <property type="entry name" value="Ribonuclease Z/Hydroxyacylglutathione hydrolase-like"/>
    <property type="match status" value="1"/>
</dbReference>
<dbReference type="OrthoDB" id="9800061at2"/>
<dbReference type="InterPro" id="IPR036866">
    <property type="entry name" value="RibonucZ/Hydroxyglut_hydro"/>
</dbReference>
<accession>A0A1T4YFG0</accession>